<keyword evidence="1 2" id="KW-0732">Signal</keyword>
<feature type="domain" description="Outer membrane protein beta-barrel" evidence="3">
    <location>
        <begin position="11"/>
        <end position="218"/>
    </location>
</feature>
<dbReference type="RefSeq" id="WP_093009562.1">
    <property type="nucleotide sequence ID" value="NZ_FOXV01000002.1"/>
</dbReference>
<evidence type="ECO:0000256" key="2">
    <source>
        <dbReference type="SAM" id="SignalP"/>
    </source>
</evidence>
<dbReference type="EMBL" id="FOXV01000002">
    <property type="protein sequence ID" value="SFQ18221.1"/>
    <property type="molecule type" value="Genomic_DNA"/>
</dbReference>
<feature type="chain" id="PRO_5017220968" evidence="2">
    <location>
        <begin position="21"/>
        <end position="218"/>
    </location>
</feature>
<evidence type="ECO:0000256" key="1">
    <source>
        <dbReference type="ARBA" id="ARBA00022729"/>
    </source>
</evidence>
<dbReference type="AlphaFoldDB" id="A0A1I5WEW2"/>
<dbReference type="Gene3D" id="2.40.160.20">
    <property type="match status" value="1"/>
</dbReference>
<accession>A0A1I5WEW2</accession>
<dbReference type="SUPFAM" id="SSF56925">
    <property type="entry name" value="OMPA-like"/>
    <property type="match status" value="1"/>
</dbReference>
<dbReference type="Proteomes" id="UP000243106">
    <property type="component" value="Unassembled WGS sequence"/>
</dbReference>
<dbReference type="STRING" id="93684.SAMN05421853_102300"/>
<keyword evidence="5" id="KW-1185">Reference proteome</keyword>
<feature type="signal peptide" evidence="2">
    <location>
        <begin position="1"/>
        <end position="20"/>
    </location>
</feature>
<reference evidence="5" key="1">
    <citation type="submission" date="2016-10" db="EMBL/GenBank/DDBJ databases">
        <authorList>
            <person name="Varghese N."/>
            <person name="Submissions S."/>
        </authorList>
    </citation>
    <scope>NUCLEOTIDE SEQUENCE [LARGE SCALE GENOMIC DNA]</scope>
    <source>
        <strain evidence="5">JCM 10271</strain>
    </source>
</reference>
<protein>
    <submittedName>
        <fullName evidence="4">Lipid A oxidase</fullName>
    </submittedName>
</protein>
<dbReference type="InterPro" id="IPR027385">
    <property type="entry name" value="Beta-barrel_OMP"/>
</dbReference>
<dbReference type="InterPro" id="IPR011250">
    <property type="entry name" value="OMP/PagP_B-barrel"/>
</dbReference>
<organism evidence="4 5">
    <name type="scientific">Roseivivax halotolerans</name>
    <dbReference type="NCBI Taxonomy" id="93684"/>
    <lineage>
        <taxon>Bacteria</taxon>
        <taxon>Pseudomonadati</taxon>
        <taxon>Pseudomonadota</taxon>
        <taxon>Alphaproteobacteria</taxon>
        <taxon>Rhodobacterales</taxon>
        <taxon>Roseobacteraceae</taxon>
        <taxon>Roseivivax</taxon>
    </lineage>
</organism>
<proteinExistence type="predicted"/>
<dbReference type="Pfam" id="PF13505">
    <property type="entry name" value="OMP_b-brl"/>
    <property type="match status" value="1"/>
</dbReference>
<evidence type="ECO:0000259" key="3">
    <source>
        <dbReference type="Pfam" id="PF13505"/>
    </source>
</evidence>
<sequence length="218" mass="23124">MNLNLCCVPLTVLAVSVASAATAEVELSIYSGKQGAPDSQFEGDYPGGGSFDRDVSWNGKSFSAPPYYGVRGTWWQDSGLGFGAEFTHSKVYLDGSDQDALGFDDFQLTDGLNVITANAMYRWQNAAGPVTPYVGAGLGFTLPHVDAEVGGEKTYGYQFGGPAMRLMAGASYDVTERVAVFGEYQFTASRNDLDLDGGGDVQTDITTNAVNVGVSLKF</sequence>
<evidence type="ECO:0000313" key="5">
    <source>
        <dbReference type="Proteomes" id="UP000243106"/>
    </source>
</evidence>
<gene>
    <name evidence="4" type="ORF">SAMN05421853_102300</name>
</gene>
<evidence type="ECO:0000313" key="4">
    <source>
        <dbReference type="EMBL" id="SFQ18221.1"/>
    </source>
</evidence>
<name>A0A1I5WEW2_9RHOB</name>